<evidence type="ECO:0000313" key="2">
    <source>
        <dbReference type="Proteomes" id="UP000637980"/>
    </source>
</evidence>
<sequence>MATKPILRTLTRVDLTSVPIEVIYKFRMESDKNHSPHYKKSTGQRAPKFIFQGEIEYDE</sequence>
<dbReference type="Proteomes" id="UP000637980">
    <property type="component" value="Unassembled WGS sequence"/>
</dbReference>
<keyword evidence="2" id="KW-1185">Reference proteome</keyword>
<reference evidence="2" key="1">
    <citation type="journal article" date="2019" name="Int. J. Syst. Evol. Microbiol.">
        <title>The Global Catalogue of Microorganisms (GCM) 10K type strain sequencing project: providing services to taxonomists for standard genome sequencing and annotation.</title>
        <authorList>
            <consortium name="The Broad Institute Genomics Platform"/>
            <consortium name="The Broad Institute Genome Sequencing Center for Infectious Disease"/>
            <person name="Wu L."/>
            <person name="Ma J."/>
        </authorList>
    </citation>
    <scope>NUCLEOTIDE SEQUENCE [LARGE SCALE GENOMIC DNA]</scope>
    <source>
        <strain evidence="2">KCTC 12861</strain>
    </source>
</reference>
<name>A0ABQ3ESB2_9HYPH</name>
<gene>
    <name evidence="1" type="ORF">GCM10007094_35190</name>
</gene>
<protein>
    <submittedName>
        <fullName evidence="1">Uncharacterized protein</fullName>
    </submittedName>
</protein>
<comment type="caution">
    <text evidence="1">The sequence shown here is derived from an EMBL/GenBank/DDBJ whole genome shotgun (WGS) entry which is preliminary data.</text>
</comment>
<dbReference type="EMBL" id="BMXE01000007">
    <property type="protein sequence ID" value="GHB42833.1"/>
    <property type="molecule type" value="Genomic_DNA"/>
</dbReference>
<proteinExistence type="predicted"/>
<organism evidence="1 2">
    <name type="scientific">Pseudovibrio japonicus</name>
    <dbReference type="NCBI Taxonomy" id="366534"/>
    <lineage>
        <taxon>Bacteria</taxon>
        <taxon>Pseudomonadati</taxon>
        <taxon>Pseudomonadota</taxon>
        <taxon>Alphaproteobacteria</taxon>
        <taxon>Hyphomicrobiales</taxon>
        <taxon>Stappiaceae</taxon>
        <taxon>Pseudovibrio</taxon>
    </lineage>
</organism>
<accession>A0ABQ3ESB2</accession>
<evidence type="ECO:0000313" key="1">
    <source>
        <dbReference type="EMBL" id="GHB42833.1"/>
    </source>
</evidence>